<dbReference type="InterPro" id="IPR011766">
    <property type="entry name" value="TPP_enzyme_TPP-bd"/>
</dbReference>
<dbReference type="GO" id="GO:0050660">
    <property type="term" value="F:flavin adenine dinucleotide binding"/>
    <property type="evidence" value="ECO:0007669"/>
    <property type="project" value="TreeGrafter"/>
</dbReference>
<dbReference type="CDD" id="cd00568">
    <property type="entry name" value="TPP_enzymes"/>
    <property type="match status" value="1"/>
</dbReference>
<dbReference type="PROSITE" id="PS00187">
    <property type="entry name" value="TPP_ENZYMES"/>
    <property type="match status" value="1"/>
</dbReference>
<dbReference type="Pfam" id="PF00205">
    <property type="entry name" value="TPP_enzyme_M"/>
    <property type="match status" value="1"/>
</dbReference>
<dbReference type="GO" id="GO:0005948">
    <property type="term" value="C:acetolactate synthase complex"/>
    <property type="evidence" value="ECO:0007669"/>
    <property type="project" value="TreeGrafter"/>
</dbReference>
<dbReference type="PANTHER" id="PTHR18968">
    <property type="entry name" value="THIAMINE PYROPHOSPHATE ENZYMES"/>
    <property type="match status" value="1"/>
</dbReference>
<feature type="domain" description="Thiamine pyrophosphate enzyme TPP-binding" evidence="6">
    <location>
        <begin position="405"/>
        <end position="558"/>
    </location>
</feature>
<evidence type="ECO:0000256" key="2">
    <source>
        <dbReference type="ARBA" id="ARBA00007812"/>
    </source>
</evidence>
<dbReference type="FunFam" id="3.40.50.970:FF:000007">
    <property type="entry name" value="Acetolactate synthase"/>
    <property type="match status" value="1"/>
</dbReference>
<dbReference type="PANTHER" id="PTHR18968:SF13">
    <property type="entry name" value="ACETOLACTATE SYNTHASE CATALYTIC SUBUNIT, MITOCHONDRIAL"/>
    <property type="match status" value="1"/>
</dbReference>
<dbReference type="STRING" id="891968.Anamo_1291"/>
<dbReference type="HOGENOM" id="CLU_013748_3_1_0"/>
<keyword evidence="3 4" id="KW-0786">Thiamine pyrophosphate</keyword>
<dbReference type="EMBL" id="CP003198">
    <property type="protein sequence ID" value="AFM21903.1"/>
    <property type="molecule type" value="Genomic_DNA"/>
</dbReference>
<organism evidence="8 9">
    <name type="scientific">Acetomicrobium mobile (strain ATCC BAA-54 / DSM 13181 / JCM 12221 / NGA)</name>
    <name type="common">Anaerobaculum mobile</name>
    <dbReference type="NCBI Taxonomy" id="891968"/>
    <lineage>
        <taxon>Bacteria</taxon>
        <taxon>Thermotogati</taxon>
        <taxon>Synergistota</taxon>
        <taxon>Synergistia</taxon>
        <taxon>Synergistales</taxon>
        <taxon>Acetomicrobiaceae</taxon>
        <taxon>Acetomicrobium</taxon>
    </lineage>
</organism>
<name>I4BX96_ACEMN</name>
<dbReference type="InterPro" id="IPR000399">
    <property type="entry name" value="TPP-bd_CS"/>
</dbReference>
<keyword evidence="8" id="KW-0436">Ligase</keyword>
<feature type="domain" description="Thiamine pyrophosphate enzyme N-terminal TPP-binding" evidence="7">
    <location>
        <begin position="6"/>
        <end position="117"/>
    </location>
</feature>
<dbReference type="SUPFAM" id="SSF52518">
    <property type="entry name" value="Thiamin diphosphate-binding fold (THDP-binding)"/>
    <property type="match status" value="2"/>
</dbReference>
<dbReference type="GO" id="GO:0009097">
    <property type="term" value="P:isoleucine biosynthetic process"/>
    <property type="evidence" value="ECO:0007669"/>
    <property type="project" value="TreeGrafter"/>
</dbReference>
<evidence type="ECO:0000256" key="3">
    <source>
        <dbReference type="ARBA" id="ARBA00023052"/>
    </source>
</evidence>
<feature type="domain" description="Thiamine pyrophosphate enzyme central" evidence="5">
    <location>
        <begin position="202"/>
        <end position="338"/>
    </location>
</feature>
<comment type="similarity">
    <text evidence="2 4">Belongs to the TPP enzyme family.</text>
</comment>
<dbReference type="InterPro" id="IPR012001">
    <property type="entry name" value="Thiamin_PyroP_enz_TPP-bd_dom"/>
</dbReference>
<accession>I4BX96</accession>
<reference evidence="9" key="1">
    <citation type="journal article" date="2013" name="Stand. Genomic Sci.">
        <title>Complete genome sequence of the moderate thermophile Anaerobaculum mobile type strain (NGA(T)).</title>
        <authorList>
            <person name="Mavromatis K."/>
            <person name="Stackebrandt E."/>
            <person name="Held B."/>
            <person name="Lapidus A."/>
            <person name="Nolan M."/>
            <person name="Lucas S."/>
            <person name="Hammon N."/>
            <person name="Deshpande S."/>
            <person name="Cheng J.F."/>
            <person name="Tapia R."/>
            <person name="Goodwin L.A."/>
            <person name="Pitluck S."/>
            <person name="Liolios K."/>
            <person name="Pagani I."/>
            <person name="Ivanova N."/>
            <person name="Mikhailova N."/>
            <person name="Huntemann M."/>
            <person name="Pati A."/>
            <person name="Chen A."/>
            <person name="Palaniappan K."/>
            <person name="Land M."/>
            <person name="Rohde M."/>
            <person name="Spring S."/>
            <person name="Goker M."/>
            <person name="Woyke T."/>
            <person name="Detter J.C."/>
            <person name="Bristow J."/>
            <person name="Eisen J.A."/>
            <person name="Markowitz V."/>
            <person name="Hugenholtz P."/>
            <person name="Klenk H.P."/>
            <person name="Kyrpides N.C."/>
        </authorList>
    </citation>
    <scope>NUCLEOTIDE SEQUENCE</scope>
    <source>
        <strain evidence="9">ATCC BAA-54 / DSM 13181 / NGA</strain>
    </source>
</reference>
<keyword evidence="9" id="KW-1185">Reference proteome</keyword>
<dbReference type="AlphaFoldDB" id="I4BX96"/>
<dbReference type="InterPro" id="IPR045229">
    <property type="entry name" value="TPP_enz"/>
</dbReference>
<dbReference type="Pfam" id="PF02776">
    <property type="entry name" value="TPP_enzyme_N"/>
    <property type="match status" value="1"/>
</dbReference>
<proteinExistence type="inferred from homology"/>
<dbReference type="CDD" id="cd07035">
    <property type="entry name" value="TPP_PYR_POX_like"/>
    <property type="match status" value="1"/>
</dbReference>
<dbReference type="Gene3D" id="3.40.50.1220">
    <property type="entry name" value="TPP-binding domain"/>
    <property type="match status" value="1"/>
</dbReference>
<dbReference type="Proteomes" id="UP000006061">
    <property type="component" value="Chromosome"/>
</dbReference>
<dbReference type="Pfam" id="PF02775">
    <property type="entry name" value="TPP_enzyme_C"/>
    <property type="match status" value="1"/>
</dbReference>
<dbReference type="PATRIC" id="fig|891968.3.peg.1289"/>
<dbReference type="GO" id="GO:0003984">
    <property type="term" value="F:acetolactate synthase activity"/>
    <property type="evidence" value="ECO:0007669"/>
    <property type="project" value="TreeGrafter"/>
</dbReference>
<evidence type="ECO:0000259" key="7">
    <source>
        <dbReference type="Pfam" id="PF02776"/>
    </source>
</evidence>
<dbReference type="InterPro" id="IPR012000">
    <property type="entry name" value="Thiamin_PyroP_enz_cen_dom"/>
</dbReference>
<dbReference type="GO" id="GO:0030976">
    <property type="term" value="F:thiamine pyrophosphate binding"/>
    <property type="evidence" value="ECO:0007669"/>
    <property type="project" value="InterPro"/>
</dbReference>
<dbReference type="eggNOG" id="COG0028">
    <property type="taxonomic scope" value="Bacteria"/>
</dbReference>
<dbReference type="InterPro" id="IPR029061">
    <property type="entry name" value="THDP-binding"/>
</dbReference>
<dbReference type="GO" id="GO:0016874">
    <property type="term" value="F:ligase activity"/>
    <property type="evidence" value="ECO:0007669"/>
    <property type="project" value="UniProtKB-KW"/>
</dbReference>
<evidence type="ECO:0000313" key="9">
    <source>
        <dbReference type="Proteomes" id="UP000006061"/>
    </source>
</evidence>
<evidence type="ECO:0000256" key="1">
    <source>
        <dbReference type="ARBA" id="ARBA00001964"/>
    </source>
</evidence>
<evidence type="ECO:0000259" key="6">
    <source>
        <dbReference type="Pfam" id="PF02775"/>
    </source>
</evidence>
<dbReference type="GO" id="GO:0000287">
    <property type="term" value="F:magnesium ion binding"/>
    <property type="evidence" value="ECO:0007669"/>
    <property type="project" value="InterPro"/>
</dbReference>
<dbReference type="SUPFAM" id="SSF52467">
    <property type="entry name" value="DHS-like NAD/FAD-binding domain"/>
    <property type="match status" value="1"/>
</dbReference>
<dbReference type="KEGG" id="amo:Anamo_1291"/>
<comment type="cofactor">
    <cofactor evidence="1">
        <name>thiamine diphosphate</name>
        <dbReference type="ChEBI" id="CHEBI:58937"/>
    </cofactor>
</comment>
<protein>
    <submittedName>
        <fullName evidence="8">Thiamine pyrophosphate-dependent enzyme, possible carboligase or decarboxylase</fullName>
    </submittedName>
</protein>
<evidence type="ECO:0000256" key="4">
    <source>
        <dbReference type="RuleBase" id="RU362132"/>
    </source>
</evidence>
<dbReference type="InterPro" id="IPR029035">
    <property type="entry name" value="DHS-like_NAD/FAD-binding_dom"/>
</dbReference>
<dbReference type="Gene3D" id="3.40.50.970">
    <property type="match status" value="2"/>
</dbReference>
<gene>
    <name evidence="8" type="ordered locus">Anamo_1291</name>
</gene>
<dbReference type="GO" id="GO:0009099">
    <property type="term" value="P:L-valine biosynthetic process"/>
    <property type="evidence" value="ECO:0007669"/>
    <property type="project" value="TreeGrafter"/>
</dbReference>
<evidence type="ECO:0000313" key="8">
    <source>
        <dbReference type="EMBL" id="AFM21903.1"/>
    </source>
</evidence>
<sequence length="585" mass="64127">MKDLVAYQIVNFLEKKGVEHVFGLCGHTVIAMLDALKDSKIKYISVRHEQIAAHAADGYTRASGMKLPGVVLVHLGPGLTNATTGVAEAGLDSIPLVVIAGDVPSYYYGRHPHQEVNMHADASQYEIYRPFVKRAWRVDFPEALPEILDKAFRLAVSGRPGPVLVSVPMNIFSEQIDVSLFQQRIDNLLSLAKPSLDEEAAEQIVDLLAKAELPAVYAGGGVIAADACDELKALVEHFEMPVLYTLMGKGSLSDAHPLTVGMTGFWGTYFTNKMAREADALLALGTRMSEADCSSWYRDVTFNIPPTKLVHIDIEAQEIGRNYKTEIGAVADVKNALKVILKVAKEKYPKGFKRPEVISAIASYKQDFEKQREKFVKSDQYPMRPERILADLREALPQDGYVVTDVGWNKNGVGQQFPIYVPGTFITPGGLCTMGYGPSAALGVKLARPDRKVVALIGDGAMGANPSPMATAAQYDIPVVWVVMNNAAFGTIALLEKSHYDTMFGTVFEKPTGEPYSPDFAAIANAYGIKGVRVNKADDFKKALKEALDSNKPCLIEVYMENAPVPTDGVWDINNIYKKRPSEFF</sequence>
<evidence type="ECO:0000259" key="5">
    <source>
        <dbReference type="Pfam" id="PF00205"/>
    </source>
</evidence>